<feature type="non-terminal residue" evidence="2">
    <location>
        <position position="1"/>
    </location>
</feature>
<evidence type="ECO:0000313" key="2">
    <source>
        <dbReference type="EMBL" id="KAK3267026.1"/>
    </source>
</evidence>
<accession>A0AAE0FVW5</accession>
<proteinExistence type="predicted"/>
<keyword evidence="3" id="KW-1185">Reference proteome</keyword>
<sequence length="137" mass="15139">PLTLWRDGCYTTCVVAGRVQYHLCVVRQAAALRWHGSALRAAQTAEDHATEATQNFAVLQVTMKEIQDAYAAVQAKREGTERKLAESQREAILAKEELDQADPAEGLQVGLRRLGFCVNRAQGLCVDLASKGLYRPR</sequence>
<reference evidence="2 3" key="1">
    <citation type="journal article" date="2015" name="Genome Biol. Evol.">
        <title>Comparative Genomics of a Bacterivorous Green Alga Reveals Evolutionary Causalities and Consequences of Phago-Mixotrophic Mode of Nutrition.</title>
        <authorList>
            <person name="Burns J.A."/>
            <person name="Paasch A."/>
            <person name="Narechania A."/>
            <person name="Kim E."/>
        </authorList>
    </citation>
    <scope>NUCLEOTIDE SEQUENCE [LARGE SCALE GENOMIC DNA]</scope>
    <source>
        <strain evidence="2 3">PLY_AMNH</strain>
    </source>
</reference>
<evidence type="ECO:0000313" key="3">
    <source>
        <dbReference type="Proteomes" id="UP001190700"/>
    </source>
</evidence>
<name>A0AAE0FVW5_9CHLO</name>
<keyword evidence="1" id="KW-0175">Coiled coil</keyword>
<gene>
    <name evidence="2" type="ORF">CYMTET_24392</name>
</gene>
<comment type="caution">
    <text evidence="2">The sequence shown here is derived from an EMBL/GenBank/DDBJ whole genome shotgun (WGS) entry which is preliminary data.</text>
</comment>
<evidence type="ECO:0000256" key="1">
    <source>
        <dbReference type="SAM" id="Coils"/>
    </source>
</evidence>
<dbReference type="EMBL" id="LGRX02012664">
    <property type="protein sequence ID" value="KAK3267026.1"/>
    <property type="molecule type" value="Genomic_DNA"/>
</dbReference>
<dbReference type="AlphaFoldDB" id="A0AAE0FVW5"/>
<feature type="coiled-coil region" evidence="1">
    <location>
        <begin position="63"/>
        <end position="97"/>
    </location>
</feature>
<organism evidence="2 3">
    <name type="scientific">Cymbomonas tetramitiformis</name>
    <dbReference type="NCBI Taxonomy" id="36881"/>
    <lineage>
        <taxon>Eukaryota</taxon>
        <taxon>Viridiplantae</taxon>
        <taxon>Chlorophyta</taxon>
        <taxon>Pyramimonadophyceae</taxon>
        <taxon>Pyramimonadales</taxon>
        <taxon>Pyramimonadaceae</taxon>
        <taxon>Cymbomonas</taxon>
    </lineage>
</organism>
<dbReference type="Proteomes" id="UP001190700">
    <property type="component" value="Unassembled WGS sequence"/>
</dbReference>
<protein>
    <submittedName>
        <fullName evidence="2">Uncharacterized protein</fullName>
    </submittedName>
</protein>